<dbReference type="RefSeq" id="WP_098750193.1">
    <property type="nucleotide sequence ID" value="NZ_WHPN01000254.1"/>
</dbReference>
<organism evidence="1 2">
    <name type="scientific">Streptomyces lycii</name>
    <dbReference type="NCBI Taxonomy" id="2654337"/>
    <lineage>
        <taxon>Bacteria</taxon>
        <taxon>Bacillati</taxon>
        <taxon>Actinomycetota</taxon>
        <taxon>Actinomycetes</taxon>
        <taxon>Kitasatosporales</taxon>
        <taxon>Streptomycetaceae</taxon>
        <taxon>Streptomyces</taxon>
    </lineage>
</organism>
<evidence type="ECO:0000313" key="2">
    <source>
        <dbReference type="Proteomes" id="UP000621266"/>
    </source>
</evidence>
<dbReference type="Proteomes" id="UP000621266">
    <property type="component" value="Unassembled WGS sequence"/>
</dbReference>
<dbReference type="InterPro" id="IPR036249">
    <property type="entry name" value="Thioredoxin-like_sf"/>
</dbReference>
<reference evidence="1 2" key="1">
    <citation type="submission" date="2019-10" db="EMBL/GenBank/DDBJ databases">
        <title>Streptomyces tenebrisbrunneis sp.nov., an endogenous actinomycete isolated from of Lycium ruthenicum.</title>
        <authorList>
            <person name="Ma L."/>
        </authorList>
    </citation>
    <scope>NUCLEOTIDE SEQUENCE [LARGE SCALE GENOMIC DNA]</scope>
    <source>
        <strain evidence="1 2">TRM 66187</strain>
    </source>
</reference>
<gene>
    <name evidence="1" type="ORF">GCU69_11045</name>
</gene>
<sequence length="118" mass="13409">MSTATRPTGLYDVADLETFYGIVQMDRLSLWLADSRSCWSCKRLRERYRRLATVYEGRAEFCRITRESAPAVCDVLNVGEAPATFAFRSGEALDWPWPVGVPAKSEAQHRAWLDRHAA</sequence>
<evidence type="ECO:0008006" key="3">
    <source>
        <dbReference type="Google" id="ProtNLM"/>
    </source>
</evidence>
<dbReference type="SUPFAM" id="SSF52833">
    <property type="entry name" value="Thioredoxin-like"/>
    <property type="match status" value="1"/>
</dbReference>
<keyword evidence="2" id="KW-1185">Reference proteome</keyword>
<proteinExistence type="predicted"/>
<comment type="caution">
    <text evidence="1">The sequence shown here is derived from an EMBL/GenBank/DDBJ whole genome shotgun (WGS) entry which is preliminary data.</text>
</comment>
<protein>
    <recommendedName>
        <fullName evidence="3">Thioredoxin family protein</fullName>
    </recommendedName>
</protein>
<name>A0ABQ7FJA5_9ACTN</name>
<dbReference type="EMBL" id="WHPN01000254">
    <property type="protein sequence ID" value="KAF4409017.1"/>
    <property type="molecule type" value="Genomic_DNA"/>
</dbReference>
<evidence type="ECO:0000313" key="1">
    <source>
        <dbReference type="EMBL" id="KAF4409017.1"/>
    </source>
</evidence>
<accession>A0ABQ7FJA5</accession>
<dbReference type="Gene3D" id="3.40.30.10">
    <property type="entry name" value="Glutaredoxin"/>
    <property type="match status" value="1"/>
</dbReference>